<dbReference type="GeneID" id="30176155"/>
<dbReference type="EMBL" id="KV700118">
    <property type="protein sequence ID" value="OCF46305.1"/>
    <property type="molecule type" value="Genomic_DNA"/>
</dbReference>
<reference evidence="2" key="2">
    <citation type="submission" date="2013-07" db="EMBL/GenBank/DDBJ databases">
        <authorList>
            <consortium name="The Broad Institute Genome Sequencing Platform"/>
            <person name="Cuomo C."/>
            <person name="Litvintseva A."/>
            <person name="Chen Y."/>
            <person name="Heitman J."/>
            <person name="Sun S."/>
            <person name="Springer D."/>
            <person name="Dromer F."/>
            <person name="Young S.K."/>
            <person name="Zeng Q."/>
            <person name="Gargeya S."/>
            <person name="Fitzgerald M."/>
            <person name="Abouelleil A."/>
            <person name="Alvarado L."/>
            <person name="Berlin A.M."/>
            <person name="Chapman S.B."/>
            <person name="Dewar J."/>
            <person name="Goldberg J."/>
            <person name="Griggs A."/>
            <person name="Gujja S."/>
            <person name="Hansen M."/>
            <person name="Howarth C."/>
            <person name="Imamovic A."/>
            <person name="Larimer J."/>
            <person name="McCowan C."/>
            <person name="Murphy C."/>
            <person name="Pearson M."/>
            <person name="Priest M."/>
            <person name="Roberts A."/>
            <person name="Saif S."/>
            <person name="Shea T."/>
            <person name="Sykes S."/>
            <person name="Wortman J."/>
            <person name="Nusbaum C."/>
            <person name="Birren B."/>
        </authorList>
    </citation>
    <scope>NUCLEOTIDE SEQUENCE</scope>
    <source>
        <strain evidence="2">CBS 10737</strain>
    </source>
</reference>
<dbReference type="EMBL" id="CP144523">
    <property type="protein sequence ID" value="WWC69890.1"/>
    <property type="molecule type" value="Genomic_DNA"/>
</dbReference>
<reference evidence="2" key="4">
    <citation type="submission" date="2024-02" db="EMBL/GenBank/DDBJ databases">
        <title>Comparative genomics of Cryptococcus and Kwoniella reveals pathogenesis evolution and contrasting modes of karyotype evolution via chromosome fusion or intercentromeric recombination.</title>
        <authorList>
            <person name="Coelho M.A."/>
            <person name="David-Palma M."/>
            <person name="Shea T."/>
            <person name="Bowers K."/>
            <person name="McGinley-Smith S."/>
            <person name="Mohammad A.W."/>
            <person name="Gnirke A."/>
            <person name="Yurkov A.M."/>
            <person name="Nowrousian M."/>
            <person name="Sun S."/>
            <person name="Cuomo C.A."/>
            <person name="Heitman J."/>
        </authorList>
    </citation>
    <scope>NUCLEOTIDE SEQUENCE</scope>
    <source>
        <strain evidence="2">CBS 10737</strain>
    </source>
</reference>
<protein>
    <submittedName>
        <fullName evidence="1">Uncharacterized protein</fullName>
    </submittedName>
</protein>
<evidence type="ECO:0000313" key="1">
    <source>
        <dbReference type="EMBL" id="OCF46305.1"/>
    </source>
</evidence>
<reference evidence="1" key="3">
    <citation type="submission" date="2016-07" db="EMBL/GenBank/DDBJ databases">
        <title>Evolution of pathogenesis and genome organization in the Tremellales.</title>
        <authorList>
            <person name="Cuomo C."/>
            <person name="Litvintseva A."/>
            <person name="Heitman J."/>
            <person name="Chen Y."/>
            <person name="Sun S."/>
            <person name="Springer D."/>
            <person name="Dromer F."/>
            <person name="Young S."/>
            <person name="Zeng Q."/>
            <person name="Chapman S."/>
            <person name="Gujja S."/>
            <person name="Saif S."/>
            <person name="Birren B."/>
        </authorList>
    </citation>
    <scope>NUCLEOTIDE SEQUENCE</scope>
    <source>
        <strain evidence="1">CBS 10737</strain>
    </source>
</reference>
<accession>A0A1B9HSR0</accession>
<proteinExistence type="predicted"/>
<keyword evidence="3" id="KW-1185">Reference proteome</keyword>
<organism evidence="1">
    <name type="scientific">Kwoniella pini CBS 10737</name>
    <dbReference type="NCBI Taxonomy" id="1296096"/>
    <lineage>
        <taxon>Eukaryota</taxon>
        <taxon>Fungi</taxon>
        <taxon>Dikarya</taxon>
        <taxon>Basidiomycota</taxon>
        <taxon>Agaricomycotina</taxon>
        <taxon>Tremellomycetes</taxon>
        <taxon>Tremellales</taxon>
        <taxon>Cryptococcaceae</taxon>
        <taxon>Kwoniella</taxon>
    </lineage>
</organism>
<reference evidence="1" key="1">
    <citation type="submission" date="2013-07" db="EMBL/GenBank/DDBJ databases">
        <title>The Genome Sequence of Cryptococcus pinus CBS10737.</title>
        <authorList>
            <consortium name="The Broad Institute Genome Sequencing Platform"/>
            <person name="Cuomo C."/>
            <person name="Litvintseva A."/>
            <person name="Chen Y."/>
            <person name="Heitman J."/>
            <person name="Sun S."/>
            <person name="Springer D."/>
            <person name="Dromer F."/>
            <person name="Young S.K."/>
            <person name="Zeng Q."/>
            <person name="Gargeya S."/>
            <person name="Fitzgerald M."/>
            <person name="Abouelleil A."/>
            <person name="Alvarado L."/>
            <person name="Berlin A.M."/>
            <person name="Chapman S.B."/>
            <person name="Dewar J."/>
            <person name="Goldberg J."/>
            <person name="Griggs A."/>
            <person name="Gujja S."/>
            <person name="Hansen M."/>
            <person name="Howarth C."/>
            <person name="Imamovic A."/>
            <person name="Larimer J."/>
            <person name="McCowan C."/>
            <person name="Murphy C."/>
            <person name="Pearson M."/>
            <person name="Priest M."/>
            <person name="Roberts A."/>
            <person name="Saif S."/>
            <person name="Shea T."/>
            <person name="Sykes S."/>
            <person name="Wortman J."/>
            <person name="Nusbaum C."/>
            <person name="Birren B."/>
        </authorList>
    </citation>
    <scope>NUCLEOTIDE SEQUENCE [LARGE SCALE GENOMIC DNA]</scope>
    <source>
        <strain evidence="1">CBS 10737</strain>
    </source>
</reference>
<evidence type="ECO:0000313" key="2">
    <source>
        <dbReference type="EMBL" id="WWC69890.1"/>
    </source>
</evidence>
<evidence type="ECO:0000313" key="3">
    <source>
        <dbReference type="Proteomes" id="UP000094020"/>
    </source>
</evidence>
<dbReference type="AlphaFoldDB" id="A0A1B9HSR0"/>
<dbReference type="KEGG" id="kpin:30176155"/>
<gene>
    <name evidence="1" type="ORF">I206_07786</name>
    <name evidence="2" type="ORF">I206_103833</name>
</gene>
<sequence length="421" mass="48172">MSTIASSHSAIDERVEARVNSATDQLSRYGHELGERNEMYLKEIKAFPSLKKRISTAIKTGPSRFQNQSHLDDLVEQFTRQSLEAFVSTVIGSHLEKIPSTNGFRQDIHLDWGKISHLKPSILDEEDKAQAVAEKIIEGLVNRINDTVLGSTGRQQWSSHIDVLTNERLINALTDVLSDESLSEYRDFKKHWRTWSRQREPAVIEKAVLPNLTGPMSRPTFKPNDQSYSKVRSVECKWSLTPQSLKQIEAQLKTTNEKLREQVNSKTLSDEDEADARRELEWLRNDSNRRKPDWDATLSKELHRTVEDQIGLSDEKWEEQGNLAPALYPMLLKDGTQTHQDSIRKAIEKPDSGLRSSLENPNLPDKPVHIDLQQPFMVQLWKSLDGSNEQSYPNEEDFVNRLKDAGVEDTVGSSYNESKWD</sequence>
<dbReference type="Proteomes" id="UP000094020">
    <property type="component" value="Chromosome 5"/>
</dbReference>
<name>A0A1B9HSR0_9TREE</name>
<dbReference type="RefSeq" id="XP_019007524.1">
    <property type="nucleotide sequence ID" value="XM_019159472.1"/>
</dbReference>